<feature type="domain" description="CobW/HypB/UreG nucleotide-binding" evidence="7">
    <location>
        <begin position="37"/>
        <end position="207"/>
    </location>
</feature>
<dbReference type="RefSeq" id="WP_248361283.1">
    <property type="nucleotide sequence ID" value="NZ_AP025591.1"/>
</dbReference>
<sequence length="236" mass="24973">MTSLSLHSGHDHAPGPGAFLDRDPPRPRGDLRRRAFTVGVGGPVGSGKTALVLALCRMLRDAHSLAVVTNDIFTREDAEFLVRNQALPAERIRAVETGGCPHAAIREDVTANLLALEELTQAHDPELLFCESGGDNLAAHFSRELADYTIYVIDVAGGDKVPRKGGPGITQADLLVVNKTDLAQAVGADLGVMARDAARMRGDGPVVFAQVTRGVGVADIAAHVLHAWRHAVGVPH</sequence>
<keyword evidence="9" id="KW-1185">Reference proteome</keyword>
<keyword evidence="3" id="KW-0996">Nickel insertion</keyword>
<protein>
    <submittedName>
        <fullName evidence="8">Urease accessory protein UreG</fullName>
    </submittedName>
</protein>
<dbReference type="NCBIfam" id="TIGR00101">
    <property type="entry name" value="ureG"/>
    <property type="match status" value="1"/>
</dbReference>
<evidence type="ECO:0000256" key="3">
    <source>
        <dbReference type="ARBA" id="ARBA00022988"/>
    </source>
</evidence>
<accession>A0ABM7WV15</accession>
<organism evidence="8 9">
    <name type="scientific">Anaeromyxobacter oryzae</name>
    <dbReference type="NCBI Taxonomy" id="2918170"/>
    <lineage>
        <taxon>Bacteria</taxon>
        <taxon>Pseudomonadati</taxon>
        <taxon>Myxococcota</taxon>
        <taxon>Myxococcia</taxon>
        <taxon>Myxococcales</taxon>
        <taxon>Cystobacterineae</taxon>
        <taxon>Anaeromyxobacteraceae</taxon>
        <taxon>Anaeromyxobacter</taxon>
    </lineage>
</organism>
<dbReference type="EMBL" id="AP025591">
    <property type="protein sequence ID" value="BDG03349.1"/>
    <property type="molecule type" value="Genomic_DNA"/>
</dbReference>
<evidence type="ECO:0000313" key="9">
    <source>
        <dbReference type="Proteomes" id="UP001162891"/>
    </source>
</evidence>
<dbReference type="InterPro" id="IPR003495">
    <property type="entry name" value="CobW/HypB/UreG_nucleotide-bd"/>
</dbReference>
<dbReference type="SUPFAM" id="SSF52540">
    <property type="entry name" value="P-loop containing nucleoside triphosphate hydrolases"/>
    <property type="match status" value="1"/>
</dbReference>
<evidence type="ECO:0000256" key="6">
    <source>
        <dbReference type="SAM" id="MobiDB-lite"/>
    </source>
</evidence>
<proteinExistence type="inferred from homology"/>
<dbReference type="InterPro" id="IPR027417">
    <property type="entry name" value="P-loop_NTPase"/>
</dbReference>
<evidence type="ECO:0000256" key="4">
    <source>
        <dbReference type="ARBA" id="ARBA00023134"/>
    </source>
</evidence>
<evidence type="ECO:0000259" key="7">
    <source>
        <dbReference type="Pfam" id="PF02492"/>
    </source>
</evidence>
<comment type="similarity">
    <text evidence="1">Belongs to the SIMIBI class G3E GTPase family. UreG subfamily.</text>
</comment>
<dbReference type="Pfam" id="PF02492">
    <property type="entry name" value="cobW"/>
    <property type="match status" value="1"/>
</dbReference>
<dbReference type="Gene3D" id="3.40.50.300">
    <property type="entry name" value="P-loop containing nucleotide triphosphate hydrolases"/>
    <property type="match status" value="1"/>
</dbReference>
<evidence type="ECO:0000256" key="1">
    <source>
        <dbReference type="ARBA" id="ARBA00005732"/>
    </source>
</evidence>
<evidence type="ECO:0000313" key="8">
    <source>
        <dbReference type="EMBL" id="BDG03349.1"/>
    </source>
</evidence>
<dbReference type="CDD" id="cd05540">
    <property type="entry name" value="UreG"/>
    <property type="match status" value="1"/>
</dbReference>
<dbReference type="Proteomes" id="UP001162891">
    <property type="component" value="Chromosome"/>
</dbReference>
<dbReference type="InterPro" id="IPR004400">
    <property type="entry name" value="UreG"/>
</dbReference>
<dbReference type="HAMAP" id="MF_01389">
    <property type="entry name" value="UreG"/>
    <property type="match status" value="1"/>
</dbReference>
<feature type="compositionally biased region" description="Basic and acidic residues" evidence="6">
    <location>
        <begin position="20"/>
        <end position="30"/>
    </location>
</feature>
<keyword evidence="4" id="KW-0342">GTP-binding</keyword>
<dbReference type="PIRSF" id="PIRSF005624">
    <property type="entry name" value="Ni-bind_GTPase"/>
    <property type="match status" value="1"/>
</dbReference>
<evidence type="ECO:0000256" key="2">
    <source>
        <dbReference type="ARBA" id="ARBA00022741"/>
    </source>
</evidence>
<name>A0ABM7WV15_9BACT</name>
<evidence type="ECO:0000256" key="5">
    <source>
        <dbReference type="ARBA" id="ARBA00023186"/>
    </source>
</evidence>
<dbReference type="PANTHER" id="PTHR31715">
    <property type="entry name" value="UREASE ACCESSORY PROTEIN G"/>
    <property type="match status" value="1"/>
</dbReference>
<reference evidence="9" key="1">
    <citation type="journal article" date="2022" name="Int. J. Syst. Evol. Microbiol.">
        <title>Anaeromyxobacter oryzae sp. nov., Anaeromyxobacter diazotrophicus sp. nov. and Anaeromyxobacter paludicola sp. nov., isolated from paddy soils.</title>
        <authorList>
            <person name="Itoh H."/>
            <person name="Xu Z."/>
            <person name="Mise K."/>
            <person name="Masuda Y."/>
            <person name="Ushijima N."/>
            <person name="Hayakawa C."/>
            <person name="Shiratori Y."/>
            <person name="Senoo K."/>
        </authorList>
    </citation>
    <scope>NUCLEOTIDE SEQUENCE [LARGE SCALE GENOMIC DNA]</scope>
    <source>
        <strain evidence="9">Red232</strain>
    </source>
</reference>
<feature type="region of interest" description="Disordered" evidence="6">
    <location>
        <begin position="1"/>
        <end position="30"/>
    </location>
</feature>
<gene>
    <name evidence="8" type="primary">ureG</name>
    <name evidence="8" type="ORF">AMOR_23450</name>
</gene>
<dbReference type="PANTHER" id="PTHR31715:SF0">
    <property type="entry name" value="UREASE ACCESSORY PROTEIN G"/>
    <property type="match status" value="1"/>
</dbReference>
<keyword evidence="2" id="KW-0547">Nucleotide-binding</keyword>
<keyword evidence="5" id="KW-0143">Chaperone</keyword>